<protein>
    <submittedName>
        <fullName evidence="1">Uncharacterized protein</fullName>
    </submittedName>
</protein>
<evidence type="ECO:0000313" key="1">
    <source>
        <dbReference type="EMBL" id="PWN51173.1"/>
    </source>
</evidence>
<proteinExistence type="predicted"/>
<accession>A0ACD0NZ50</accession>
<keyword evidence="2" id="KW-1185">Reference proteome</keyword>
<name>A0ACD0NZ50_9BASI</name>
<organism evidence="1 2">
    <name type="scientific">Violaceomyces palustris</name>
    <dbReference type="NCBI Taxonomy" id="1673888"/>
    <lineage>
        <taxon>Eukaryota</taxon>
        <taxon>Fungi</taxon>
        <taxon>Dikarya</taxon>
        <taxon>Basidiomycota</taxon>
        <taxon>Ustilaginomycotina</taxon>
        <taxon>Ustilaginomycetes</taxon>
        <taxon>Violaceomycetales</taxon>
        <taxon>Violaceomycetaceae</taxon>
        <taxon>Violaceomyces</taxon>
    </lineage>
</organism>
<dbReference type="Proteomes" id="UP000245626">
    <property type="component" value="Unassembled WGS sequence"/>
</dbReference>
<reference evidence="1 2" key="1">
    <citation type="journal article" date="2018" name="Mol. Biol. Evol.">
        <title>Broad Genomic Sampling Reveals a Smut Pathogenic Ancestry of the Fungal Clade Ustilaginomycotina.</title>
        <authorList>
            <person name="Kijpornyongpan T."/>
            <person name="Mondo S.J."/>
            <person name="Barry K."/>
            <person name="Sandor L."/>
            <person name="Lee J."/>
            <person name="Lipzen A."/>
            <person name="Pangilinan J."/>
            <person name="LaButti K."/>
            <person name="Hainaut M."/>
            <person name="Henrissat B."/>
            <person name="Grigoriev I.V."/>
            <person name="Spatafora J.W."/>
            <person name="Aime M.C."/>
        </authorList>
    </citation>
    <scope>NUCLEOTIDE SEQUENCE [LARGE SCALE GENOMIC DNA]</scope>
    <source>
        <strain evidence="1 2">SA 807</strain>
    </source>
</reference>
<evidence type="ECO:0000313" key="2">
    <source>
        <dbReference type="Proteomes" id="UP000245626"/>
    </source>
</evidence>
<gene>
    <name evidence="1" type="ORF">IE53DRAFT_60964</name>
</gene>
<dbReference type="EMBL" id="KZ819864">
    <property type="protein sequence ID" value="PWN51173.1"/>
    <property type="molecule type" value="Genomic_DNA"/>
</dbReference>
<sequence>MMGKCVREKETDSLPFLFLSVPDMVTAGGWQNLPLELHMDNSPTKPRRRHGRLPLILGCDRWDGIGWEGRLMNHPSPPRRCLPFDSRRKFPPLPPHGTFGCLNHPGTEQGNWGKEKEMKGKEEKSRILGMSPREGWMGRNDLSFSILSPPKRSKSTINERPCNPSNPDVRGRDDGWNTYEWV</sequence>